<dbReference type="InterPro" id="IPR036028">
    <property type="entry name" value="SH3-like_dom_sf"/>
</dbReference>
<keyword evidence="1 2" id="KW-0728">SH3 domain</keyword>
<evidence type="ECO:0000313" key="5">
    <source>
        <dbReference type="Proteomes" id="UP000298493"/>
    </source>
</evidence>
<gene>
    <name evidence="4" type="ORF">E6O75_ATG02113</name>
</gene>
<name>A0A4Z1P801_9PEZI</name>
<protein>
    <submittedName>
        <fullName evidence="4">Putative CDC25 protein</fullName>
    </submittedName>
</protein>
<dbReference type="AlphaFoldDB" id="A0A4Z1P801"/>
<feature type="domain" description="SH3" evidence="3">
    <location>
        <begin position="7"/>
        <end position="68"/>
    </location>
</feature>
<dbReference type="STRING" id="86259.A0A4Z1P801"/>
<evidence type="ECO:0000313" key="4">
    <source>
        <dbReference type="EMBL" id="TID22939.1"/>
    </source>
</evidence>
<dbReference type="Pfam" id="PF00018">
    <property type="entry name" value="SH3_1"/>
    <property type="match status" value="1"/>
</dbReference>
<sequence length="80" mass="9176">MATAYENETVYVRAKYDYTSENESTAIDLRKGELLRVVTKLESGWWDGLNSKGQRGWFPSNYCEPCKAPRELEGKILAKL</sequence>
<dbReference type="Gene3D" id="2.30.30.40">
    <property type="entry name" value="SH3 Domains"/>
    <property type="match status" value="1"/>
</dbReference>
<dbReference type="SMART" id="SM00326">
    <property type="entry name" value="SH3"/>
    <property type="match status" value="1"/>
</dbReference>
<organism evidence="4 5">
    <name type="scientific">Venturia nashicola</name>
    <dbReference type="NCBI Taxonomy" id="86259"/>
    <lineage>
        <taxon>Eukaryota</taxon>
        <taxon>Fungi</taxon>
        <taxon>Dikarya</taxon>
        <taxon>Ascomycota</taxon>
        <taxon>Pezizomycotina</taxon>
        <taxon>Dothideomycetes</taxon>
        <taxon>Pleosporomycetidae</taxon>
        <taxon>Venturiales</taxon>
        <taxon>Venturiaceae</taxon>
        <taxon>Venturia</taxon>
    </lineage>
</organism>
<dbReference type="SUPFAM" id="SSF50044">
    <property type="entry name" value="SH3-domain"/>
    <property type="match status" value="1"/>
</dbReference>
<dbReference type="PANTHER" id="PTHR46026">
    <property type="entry name" value="RHO-TYPE GUANINE NUCLEOTIDE EXCHANGE FACTOR, ISOFORM F"/>
    <property type="match status" value="1"/>
</dbReference>
<dbReference type="EMBL" id="SNSC02000007">
    <property type="protein sequence ID" value="TID22939.1"/>
    <property type="molecule type" value="Genomic_DNA"/>
</dbReference>
<evidence type="ECO:0000256" key="1">
    <source>
        <dbReference type="ARBA" id="ARBA00022443"/>
    </source>
</evidence>
<dbReference type="Proteomes" id="UP000298493">
    <property type="component" value="Unassembled WGS sequence"/>
</dbReference>
<keyword evidence="5" id="KW-1185">Reference proteome</keyword>
<proteinExistence type="predicted"/>
<evidence type="ECO:0000259" key="3">
    <source>
        <dbReference type="PROSITE" id="PS50002"/>
    </source>
</evidence>
<accession>A0A4Z1P801</accession>
<comment type="caution">
    <text evidence="4">The sequence shown here is derived from an EMBL/GenBank/DDBJ whole genome shotgun (WGS) entry which is preliminary data.</text>
</comment>
<dbReference type="PROSITE" id="PS50002">
    <property type="entry name" value="SH3"/>
    <property type="match status" value="1"/>
</dbReference>
<dbReference type="InterPro" id="IPR001452">
    <property type="entry name" value="SH3_domain"/>
</dbReference>
<reference evidence="4 5" key="1">
    <citation type="submission" date="2019-04" db="EMBL/GenBank/DDBJ databases">
        <title>High contiguity whole genome sequence and gene annotation resource for two Venturia nashicola isolates.</title>
        <authorList>
            <person name="Prokchorchik M."/>
            <person name="Won K."/>
            <person name="Lee Y."/>
            <person name="Choi E.D."/>
            <person name="Segonzac C."/>
            <person name="Sohn K.H."/>
        </authorList>
    </citation>
    <scope>NUCLEOTIDE SEQUENCE [LARGE SCALE GENOMIC DNA]</scope>
    <source>
        <strain evidence="4 5">PRI2</strain>
    </source>
</reference>
<dbReference type="OrthoDB" id="4207659at2759"/>
<dbReference type="PANTHER" id="PTHR46026:SF1">
    <property type="entry name" value="RHO-TYPE GUANINE NUCLEOTIDE EXCHANGE FACTOR, ISOFORM F"/>
    <property type="match status" value="1"/>
</dbReference>
<evidence type="ECO:0000256" key="2">
    <source>
        <dbReference type="PROSITE-ProRule" id="PRU00192"/>
    </source>
</evidence>
<dbReference type="PRINTS" id="PR00452">
    <property type="entry name" value="SH3DOMAIN"/>
</dbReference>